<evidence type="ECO:0000256" key="8">
    <source>
        <dbReference type="ARBA" id="ARBA00022723"/>
    </source>
</evidence>
<evidence type="ECO:0000313" key="17">
    <source>
        <dbReference type="Proteomes" id="UP000265845"/>
    </source>
</evidence>
<dbReference type="EMBL" id="QWGA01000003">
    <property type="protein sequence ID" value="RIJ31828.1"/>
    <property type="molecule type" value="Genomic_DNA"/>
</dbReference>
<keyword evidence="6 14" id="KW-0349">Heme</keyword>
<evidence type="ECO:0000256" key="15">
    <source>
        <dbReference type="PIRNR" id="PIRNR004638"/>
    </source>
</evidence>
<evidence type="ECO:0000256" key="6">
    <source>
        <dbReference type="ARBA" id="ARBA00022617"/>
    </source>
</evidence>
<keyword evidence="8 14" id="KW-0479">Metal-binding</keyword>
<feature type="transmembrane region" description="Helical" evidence="14">
    <location>
        <begin position="54"/>
        <end position="77"/>
    </location>
</feature>
<feature type="transmembrane region" description="Helical" evidence="14">
    <location>
        <begin position="6"/>
        <end position="24"/>
    </location>
</feature>
<dbReference type="UniPathway" id="UPA00251">
    <property type="reaction ID" value="UER00324"/>
</dbReference>
<comment type="cofactor">
    <cofactor evidence="14 15">
        <name>heme b</name>
        <dbReference type="ChEBI" id="CHEBI:60344"/>
    </cofactor>
    <text evidence="14 15">Binds 1 heme b (iron(II)-protoporphyrin IX) group per subunit.</text>
</comment>
<evidence type="ECO:0000256" key="14">
    <source>
        <dbReference type="HAMAP-Rule" id="MF_02239"/>
    </source>
</evidence>
<evidence type="ECO:0000256" key="9">
    <source>
        <dbReference type="ARBA" id="ARBA00022989"/>
    </source>
</evidence>
<comment type="pathway">
    <text evidence="2 14 15">Porphyrin-containing compound metabolism; protoporphyrin-IX biosynthesis; protoporphyrin-IX from protoporphyrinogen-IX: step 1/1.</text>
</comment>
<accession>A0A399RKP5</accession>
<keyword evidence="12 14" id="KW-0472">Membrane</keyword>
<comment type="catalytic activity">
    <reaction evidence="13 14 15">
        <text>protoporphyrinogen IX + 3 A = protoporphyrin IX + 3 AH2</text>
        <dbReference type="Rhea" id="RHEA:62000"/>
        <dbReference type="ChEBI" id="CHEBI:13193"/>
        <dbReference type="ChEBI" id="CHEBI:17499"/>
        <dbReference type="ChEBI" id="CHEBI:57306"/>
        <dbReference type="ChEBI" id="CHEBI:57307"/>
    </reaction>
</comment>
<dbReference type="EC" id="1.3.99.-" evidence="14 15"/>
<evidence type="ECO:0000313" key="16">
    <source>
        <dbReference type="EMBL" id="RIJ31828.1"/>
    </source>
</evidence>
<dbReference type="GO" id="GO:0046872">
    <property type="term" value="F:metal ion binding"/>
    <property type="evidence" value="ECO:0007669"/>
    <property type="project" value="UniProtKB-UniRule"/>
</dbReference>
<dbReference type="HAMAP" id="MF_02239">
    <property type="entry name" value="HemJ"/>
    <property type="match status" value="1"/>
</dbReference>
<dbReference type="PANTHER" id="PTHR40255:SF1">
    <property type="entry name" value="PROTOPORPHYRINOGEN IX OXIDASE"/>
    <property type="match status" value="1"/>
</dbReference>
<comment type="subunit">
    <text evidence="14">Homodimer.</text>
</comment>
<evidence type="ECO:0000256" key="7">
    <source>
        <dbReference type="ARBA" id="ARBA00022692"/>
    </source>
</evidence>
<keyword evidence="11 14" id="KW-0408">Iron</keyword>
<proteinExistence type="inferred from homology"/>
<evidence type="ECO:0000256" key="1">
    <source>
        <dbReference type="ARBA" id="ARBA00004651"/>
    </source>
</evidence>
<keyword evidence="7 14" id="KW-0812">Transmembrane</keyword>
<dbReference type="GO" id="GO:0070818">
    <property type="term" value="F:protoporphyrinogen oxidase activity"/>
    <property type="evidence" value="ECO:0007669"/>
    <property type="project" value="UniProtKB-UniRule"/>
</dbReference>
<feature type="transmembrane region" description="Helical" evidence="14">
    <location>
        <begin position="83"/>
        <end position="101"/>
    </location>
</feature>
<evidence type="ECO:0000256" key="3">
    <source>
        <dbReference type="ARBA" id="ARBA00006501"/>
    </source>
</evidence>
<dbReference type="AlphaFoldDB" id="A0A399RKP5"/>
<evidence type="ECO:0000256" key="10">
    <source>
        <dbReference type="ARBA" id="ARBA00023002"/>
    </source>
</evidence>
<keyword evidence="9 14" id="KW-1133">Transmembrane helix</keyword>
<dbReference type="PANTHER" id="PTHR40255">
    <property type="entry name" value="UPF0093 MEMBRANE PROTEIN SLR1790"/>
    <property type="match status" value="1"/>
</dbReference>
<comment type="subcellular location">
    <subcellularLocation>
        <location evidence="1 14">Cell membrane</location>
        <topology evidence="1 14">Multi-pass membrane protein</topology>
    </subcellularLocation>
</comment>
<feature type="transmembrane region" description="Helical" evidence="14">
    <location>
        <begin position="121"/>
        <end position="138"/>
    </location>
</feature>
<sequence length="141" mass="15880">MLYLWVKSFHLIFVIAWMAGLLILPRYKLHQLTSKPGEPLFETMKSASAKLRKIILTPSIILVWVLGISLIVINPAIMSGGWLHAKLLLVLLLSGLHGYFVATGKKIDRGEDVPAKRLKMLNEMPFILLIIIVILVIVKPF</sequence>
<dbReference type="InterPro" id="IPR005265">
    <property type="entry name" value="HemJ-like"/>
</dbReference>
<evidence type="ECO:0000256" key="12">
    <source>
        <dbReference type="ARBA" id="ARBA00023136"/>
    </source>
</evidence>
<comment type="caution">
    <text evidence="16">The sequence shown here is derived from an EMBL/GenBank/DDBJ whole genome shotgun (WGS) entry which is preliminary data.</text>
</comment>
<feature type="binding site" description="axial binding residue" evidence="14">
    <location>
        <position position="86"/>
    </location>
    <ligand>
        <name>heme</name>
        <dbReference type="ChEBI" id="CHEBI:30413"/>
    </ligand>
    <ligandPart>
        <name>Fe</name>
        <dbReference type="ChEBI" id="CHEBI:18248"/>
    </ligandPart>
</feature>
<protein>
    <recommendedName>
        <fullName evidence="4 14">Protoporphyrinogen IX oxidase</fullName>
        <shortName evidence="14">PPO</shortName>
        <ecNumber evidence="14 15">1.3.99.-</ecNumber>
    </recommendedName>
</protein>
<comment type="similarity">
    <text evidence="3 14 15">Belongs to the HemJ family.</text>
</comment>
<dbReference type="GO" id="GO:0005886">
    <property type="term" value="C:plasma membrane"/>
    <property type="evidence" value="ECO:0007669"/>
    <property type="project" value="UniProtKB-SubCell"/>
</dbReference>
<reference evidence="16 17" key="1">
    <citation type="submission" date="2018-08" db="EMBL/GenBank/DDBJ databases">
        <title>Henriciella mobilis sp. nov., isolated from seawater.</title>
        <authorList>
            <person name="Cheng H."/>
            <person name="Wu Y.-H."/>
            <person name="Xu X.-W."/>
            <person name="Guo L.-L."/>
        </authorList>
    </citation>
    <scope>NUCLEOTIDE SEQUENCE [LARGE SCALE GENOMIC DNA]</scope>
    <source>
        <strain evidence="16 17">CCUG67844</strain>
    </source>
</reference>
<name>A0A399RKP5_9PROT</name>
<evidence type="ECO:0000256" key="13">
    <source>
        <dbReference type="ARBA" id="ARBA00048390"/>
    </source>
</evidence>
<gene>
    <name evidence="16" type="ORF">D1222_06195</name>
</gene>
<organism evidence="16 17">
    <name type="scientific">Henriciella algicola</name>
    <dbReference type="NCBI Taxonomy" id="1608422"/>
    <lineage>
        <taxon>Bacteria</taxon>
        <taxon>Pseudomonadati</taxon>
        <taxon>Pseudomonadota</taxon>
        <taxon>Alphaproteobacteria</taxon>
        <taxon>Hyphomonadales</taxon>
        <taxon>Hyphomonadaceae</taxon>
        <taxon>Henriciella</taxon>
    </lineage>
</organism>
<keyword evidence="17" id="KW-1185">Reference proteome</keyword>
<keyword evidence="5 14" id="KW-1003">Cell membrane</keyword>
<dbReference type="GO" id="GO:0006782">
    <property type="term" value="P:protoporphyrinogen IX biosynthetic process"/>
    <property type="evidence" value="ECO:0007669"/>
    <property type="project" value="UniProtKB-UniRule"/>
</dbReference>
<evidence type="ECO:0000256" key="2">
    <source>
        <dbReference type="ARBA" id="ARBA00005073"/>
    </source>
</evidence>
<evidence type="ECO:0000256" key="11">
    <source>
        <dbReference type="ARBA" id="ARBA00023004"/>
    </source>
</evidence>
<dbReference type="RefSeq" id="WP_119453317.1">
    <property type="nucleotide sequence ID" value="NZ_QWGA01000003.1"/>
</dbReference>
<feature type="binding site" description="axial binding residue" evidence="14">
    <location>
        <position position="10"/>
    </location>
    <ligand>
        <name>heme</name>
        <dbReference type="ChEBI" id="CHEBI:30413"/>
    </ligand>
    <ligandPart>
        <name>Fe</name>
        <dbReference type="ChEBI" id="CHEBI:18248"/>
    </ligandPart>
</feature>
<dbReference type="OrthoDB" id="9800824at2"/>
<keyword evidence="10 14" id="KW-0560">Oxidoreductase</keyword>
<dbReference type="Proteomes" id="UP000265845">
    <property type="component" value="Unassembled WGS sequence"/>
</dbReference>
<evidence type="ECO:0000256" key="5">
    <source>
        <dbReference type="ARBA" id="ARBA00022475"/>
    </source>
</evidence>
<evidence type="ECO:0000256" key="4">
    <source>
        <dbReference type="ARBA" id="ARBA00017504"/>
    </source>
</evidence>
<dbReference type="Pfam" id="PF03653">
    <property type="entry name" value="UPF0093"/>
    <property type="match status" value="1"/>
</dbReference>
<dbReference type="PIRSF" id="PIRSF004638">
    <property type="entry name" value="UCP004638"/>
    <property type="match status" value="1"/>
</dbReference>
<comment type="function">
    <text evidence="14 15">Catalyzes the oxidation of protoporphyrinogen IX to protoporphyrin IX.</text>
</comment>